<comment type="caution">
    <text evidence="10">The sequence shown here is derived from an EMBL/GenBank/DDBJ whole genome shotgun (WGS) entry which is preliminary data.</text>
</comment>
<evidence type="ECO:0000259" key="8">
    <source>
        <dbReference type="Pfam" id="PF00107"/>
    </source>
</evidence>
<dbReference type="RefSeq" id="WP_037502525.1">
    <property type="nucleotide sequence ID" value="NZ_JJMU01000065.1"/>
</dbReference>
<reference evidence="11" key="1">
    <citation type="submission" date="2014-04" db="EMBL/GenBank/DDBJ databases">
        <title>Whole-Genome optical mapping and complete genome sequence of Sphingobacterium deserti sp. nov., a new spaces isolated from desert in the west of China.</title>
        <authorList>
            <person name="Teng C."/>
            <person name="Zhou Z."/>
            <person name="Li X."/>
            <person name="Chen M."/>
            <person name="Lin M."/>
            <person name="Wang L."/>
            <person name="Su S."/>
            <person name="Zhang C."/>
            <person name="Zhang W."/>
        </authorList>
    </citation>
    <scope>NUCLEOTIDE SEQUENCE [LARGE SCALE GENOMIC DNA]</scope>
    <source>
        <strain evidence="11">ACCC05744</strain>
    </source>
</reference>
<evidence type="ECO:0000313" key="10">
    <source>
        <dbReference type="EMBL" id="KGE12699.1"/>
    </source>
</evidence>
<dbReference type="EMBL" id="JJMU01000065">
    <property type="protein sequence ID" value="KGE12699.1"/>
    <property type="molecule type" value="Genomic_DNA"/>
</dbReference>
<dbReference type="GO" id="GO:0005737">
    <property type="term" value="C:cytoplasm"/>
    <property type="evidence" value="ECO:0007669"/>
    <property type="project" value="TreeGrafter"/>
</dbReference>
<keyword evidence="7" id="KW-0520">NAD</keyword>
<dbReference type="PANTHER" id="PTHR42940">
    <property type="entry name" value="ALCOHOL DEHYDROGENASE 1-RELATED"/>
    <property type="match status" value="1"/>
</dbReference>
<dbReference type="Pfam" id="PF08240">
    <property type="entry name" value="ADH_N"/>
    <property type="match status" value="1"/>
</dbReference>
<evidence type="ECO:0000256" key="3">
    <source>
        <dbReference type="ARBA" id="ARBA00013190"/>
    </source>
</evidence>
<dbReference type="InterPro" id="IPR013149">
    <property type="entry name" value="ADH-like_C"/>
</dbReference>
<dbReference type="eggNOG" id="COG1063">
    <property type="taxonomic scope" value="Bacteria"/>
</dbReference>
<evidence type="ECO:0000256" key="7">
    <source>
        <dbReference type="ARBA" id="ARBA00023027"/>
    </source>
</evidence>
<evidence type="ECO:0000313" key="11">
    <source>
        <dbReference type="Proteomes" id="UP000031802"/>
    </source>
</evidence>
<dbReference type="STRING" id="1229276.DI53_3438"/>
<dbReference type="SUPFAM" id="SSF50129">
    <property type="entry name" value="GroES-like"/>
    <property type="match status" value="1"/>
</dbReference>
<keyword evidence="5" id="KW-0862">Zinc</keyword>
<dbReference type="GO" id="GO:0046872">
    <property type="term" value="F:metal ion binding"/>
    <property type="evidence" value="ECO:0007669"/>
    <property type="project" value="UniProtKB-KW"/>
</dbReference>
<dbReference type="EC" id="1.1.1.1" evidence="3"/>
<dbReference type="SUPFAM" id="SSF51735">
    <property type="entry name" value="NAD(P)-binding Rossmann-fold domains"/>
    <property type="match status" value="1"/>
</dbReference>
<evidence type="ECO:0000256" key="4">
    <source>
        <dbReference type="ARBA" id="ARBA00022723"/>
    </source>
</evidence>
<dbReference type="Gene3D" id="3.40.50.720">
    <property type="entry name" value="NAD(P)-binding Rossmann-like Domain"/>
    <property type="match status" value="1"/>
</dbReference>
<evidence type="ECO:0000256" key="5">
    <source>
        <dbReference type="ARBA" id="ARBA00022833"/>
    </source>
</evidence>
<gene>
    <name evidence="10" type="ORF">DI53_3438</name>
</gene>
<evidence type="ECO:0000259" key="9">
    <source>
        <dbReference type="Pfam" id="PF08240"/>
    </source>
</evidence>
<dbReference type="OrthoDB" id="9787435at2"/>
<dbReference type="Proteomes" id="UP000031802">
    <property type="component" value="Unassembled WGS sequence"/>
</dbReference>
<dbReference type="PATRIC" id="fig|1229276.3.peg.3552"/>
<dbReference type="Gene3D" id="3.90.180.10">
    <property type="entry name" value="Medium-chain alcohol dehydrogenases, catalytic domain"/>
    <property type="match status" value="1"/>
</dbReference>
<dbReference type="PANTHER" id="PTHR42940:SF3">
    <property type="entry name" value="ALCOHOL DEHYDROGENASE 1-RELATED"/>
    <property type="match status" value="1"/>
</dbReference>
<protein>
    <recommendedName>
        <fullName evidence="3">alcohol dehydrogenase</fullName>
        <ecNumber evidence="3">1.1.1.1</ecNumber>
    </recommendedName>
</protein>
<comment type="cofactor">
    <cofactor evidence="1">
        <name>Zn(2+)</name>
        <dbReference type="ChEBI" id="CHEBI:29105"/>
    </cofactor>
</comment>
<sequence length="361" mass="39557">MKNGTFYIFNGANSKFQKNDEPIRDLLAGEILVGIAYATICGSDIHTFCGIREEATPSILGHEIVGKVLSLNSEGANLDALGKTISIGDRITWTVYASDPNTNVYNPDVPQKNQDLYKYGHRRLTDGDDFNGGLATHIILRPHTVVRVLPDDLPLQVAATINCAIATAAGAIRLAGESCGKRVVISGMGLLGLTIVSMFKEAGANEIIVSDVQPERLKLAKAFAADVTINTNDVSLQEYMESQCKTADIYVDMSGVPEAMEQGIAALGVNGRAVLVGAVFKQHKISLDAENIIRKLITIRGLHNYNYEDFNFAVDFMVNQWKNYPFQDLIEKEFHFDEVDIAFEFAVSNKPIRVGINQNLS</sequence>
<evidence type="ECO:0000256" key="6">
    <source>
        <dbReference type="ARBA" id="ARBA00023002"/>
    </source>
</evidence>
<evidence type="ECO:0000256" key="1">
    <source>
        <dbReference type="ARBA" id="ARBA00001947"/>
    </source>
</evidence>
<keyword evidence="4" id="KW-0479">Metal-binding</keyword>
<organism evidence="10 11">
    <name type="scientific">Sphingobacterium deserti</name>
    <dbReference type="NCBI Taxonomy" id="1229276"/>
    <lineage>
        <taxon>Bacteria</taxon>
        <taxon>Pseudomonadati</taxon>
        <taxon>Bacteroidota</taxon>
        <taxon>Sphingobacteriia</taxon>
        <taxon>Sphingobacteriales</taxon>
        <taxon>Sphingobacteriaceae</taxon>
        <taxon>Sphingobacterium</taxon>
    </lineage>
</organism>
<evidence type="ECO:0000256" key="2">
    <source>
        <dbReference type="ARBA" id="ARBA00008072"/>
    </source>
</evidence>
<dbReference type="GO" id="GO:0004022">
    <property type="term" value="F:alcohol dehydrogenase (NAD+) activity"/>
    <property type="evidence" value="ECO:0007669"/>
    <property type="project" value="UniProtKB-EC"/>
</dbReference>
<proteinExistence type="inferred from homology"/>
<keyword evidence="6" id="KW-0560">Oxidoreductase</keyword>
<name>A0A0B8T5A4_9SPHI</name>
<keyword evidence="11" id="KW-1185">Reference proteome</keyword>
<dbReference type="AlphaFoldDB" id="A0A0B8T5A4"/>
<feature type="domain" description="Alcohol dehydrogenase-like N-terminal" evidence="9">
    <location>
        <begin position="28"/>
        <end position="148"/>
    </location>
</feature>
<feature type="domain" description="Alcohol dehydrogenase-like C-terminal" evidence="8">
    <location>
        <begin position="191"/>
        <end position="318"/>
    </location>
</feature>
<reference evidence="10 11" key="2">
    <citation type="journal article" date="2015" name="PLoS ONE">
        <title>Whole-Genome Optical Mapping and Finished Genome Sequence of Sphingobacterium deserti sp. nov., a New Species Isolated from the Western Desert of China.</title>
        <authorList>
            <person name="Teng C."/>
            <person name="Zhou Z."/>
            <person name="Molnar I."/>
            <person name="Li X."/>
            <person name="Tang R."/>
            <person name="Chen M."/>
            <person name="Wang L."/>
            <person name="Su S."/>
            <person name="Zhang W."/>
            <person name="Lin M."/>
        </authorList>
    </citation>
    <scope>NUCLEOTIDE SEQUENCE [LARGE SCALE GENOMIC DNA]</scope>
    <source>
        <strain evidence="11">ACCC05744</strain>
    </source>
</reference>
<dbReference type="InterPro" id="IPR036291">
    <property type="entry name" value="NAD(P)-bd_dom_sf"/>
</dbReference>
<dbReference type="Pfam" id="PF00107">
    <property type="entry name" value="ADH_zinc_N"/>
    <property type="match status" value="1"/>
</dbReference>
<dbReference type="InterPro" id="IPR011032">
    <property type="entry name" value="GroES-like_sf"/>
</dbReference>
<accession>A0A0B8T5A4</accession>
<comment type="similarity">
    <text evidence="2">Belongs to the zinc-containing alcohol dehydrogenase family.</text>
</comment>
<dbReference type="InterPro" id="IPR013154">
    <property type="entry name" value="ADH-like_N"/>
</dbReference>